<evidence type="ECO:0000313" key="2">
    <source>
        <dbReference type="Proteomes" id="UP000294894"/>
    </source>
</evidence>
<reference evidence="1 2" key="1">
    <citation type="submission" date="2019-03" db="EMBL/GenBank/DDBJ databases">
        <title>Three New Species of Nocardioides, Nocardioides euryhalodurans sp. nov., Nocardioides seonyuensis sp. nov. and Nocardioides eburneoflavus sp. nov., Iolated from Soil.</title>
        <authorList>
            <person name="Roh S.G."/>
            <person name="Lee C."/>
            <person name="Kim M.-K."/>
            <person name="Kim S.B."/>
        </authorList>
    </citation>
    <scope>NUCLEOTIDE SEQUENCE [LARGE SCALE GENOMIC DNA]</scope>
    <source>
        <strain evidence="1 2">MMS17-SY117</strain>
    </source>
</reference>
<dbReference type="KEGG" id="noy:EXE57_14215"/>
<dbReference type="Proteomes" id="UP000294894">
    <property type="component" value="Chromosome"/>
</dbReference>
<sequence length="121" mass="13451">MNENSPQAPVVDYWNLREQQRQALHEAHLIGEDEYQVLMMINAGRQIVSAQREQTPGGLFPTMMQPDILRVEECLFYDAIAQLLAAAMKEGYGVMTIMAAALDQLDTFVGGARTHAATNRG</sequence>
<gene>
    <name evidence="1" type="ORF">EXE57_14215</name>
</gene>
<name>A0A4P7GMA4_9ACTN</name>
<dbReference type="AlphaFoldDB" id="A0A4P7GMA4"/>
<proteinExistence type="predicted"/>
<evidence type="ECO:0000313" key="1">
    <source>
        <dbReference type="EMBL" id="QBR93288.1"/>
    </source>
</evidence>
<organism evidence="1 2">
    <name type="scientific">Nocardioides euryhalodurans</name>
    <dbReference type="NCBI Taxonomy" id="2518370"/>
    <lineage>
        <taxon>Bacteria</taxon>
        <taxon>Bacillati</taxon>
        <taxon>Actinomycetota</taxon>
        <taxon>Actinomycetes</taxon>
        <taxon>Propionibacteriales</taxon>
        <taxon>Nocardioidaceae</taxon>
        <taxon>Nocardioides</taxon>
    </lineage>
</organism>
<dbReference type="EMBL" id="CP038267">
    <property type="protein sequence ID" value="QBR93288.1"/>
    <property type="molecule type" value="Genomic_DNA"/>
</dbReference>
<keyword evidence="2" id="KW-1185">Reference proteome</keyword>
<dbReference type="RefSeq" id="WP_135078565.1">
    <property type="nucleotide sequence ID" value="NZ_CP038267.1"/>
</dbReference>
<accession>A0A4P7GMA4</accession>
<protein>
    <submittedName>
        <fullName evidence="1">Uncharacterized protein</fullName>
    </submittedName>
</protein>